<dbReference type="PRINTS" id="PR01100">
    <property type="entry name" value="SHIKIMTKNASE"/>
</dbReference>
<feature type="compositionally biased region" description="Polar residues" evidence="12">
    <location>
        <begin position="350"/>
        <end position="359"/>
    </location>
</feature>
<evidence type="ECO:0000256" key="1">
    <source>
        <dbReference type="ARBA" id="ARBA00004842"/>
    </source>
</evidence>
<keyword evidence="9 11" id="KW-0057">Aromatic amino acid biosynthesis</keyword>
<evidence type="ECO:0000256" key="9">
    <source>
        <dbReference type="ARBA" id="ARBA00023141"/>
    </source>
</evidence>
<evidence type="ECO:0000256" key="7">
    <source>
        <dbReference type="ARBA" id="ARBA00022777"/>
    </source>
</evidence>
<feature type="binding site" evidence="11">
    <location>
        <position position="160"/>
    </location>
    <ligand>
        <name>ATP</name>
        <dbReference type="ChEBI" id="CHEBI:30616"/>
    </ligand>
</feature>
<dbReference type="PANTHER" id="PTHR21087">
    <property type="entry name" value="SHIKIMATE KINASE"/>
    <property type="match status" value="1"/>
</dbReference>
<evidence type="ECO:0000256" key="8">
    <source>
        <dbReference type="ARBA" id="ARBA00022840"/>
    </source>
</evidence>
<accession>A0A5N0E559</accession>
<feature type="binding site" evidence="11">
    <location>
        <position position="41"/>
    </location>
    <ligand>
        <name>substrate</name>
    </ligand>
</feature>
<feature type="binding site" evidence="11">
    <location>
        <position position="65"/>
    </location>
    <ligand>
        <name>substrate</name>
    </ligand>
</feature>
<dbReference type="InterPro" id="IPR000623">
    <property type="entry name" value="Shikimate_kinase/TSH1"/>
</dbReference>
<keyword evidence="11" id="KW-0963">Cytoplasm</keyword>
<comment type="subcellular location">
    <subcellularLocation>
        <location evidence="11">Cytoplasm</location>
    </subcellularLocation>
</comment>
<keyword evidence="4 11" id="KW-0028">Amino-acid biosynthesis</keyword>
<feature type="binding site" evidence="11">
    <location>
        <position position="23"/>
    </location>
    <ligand>
        <name>Mg(2+)</name>
        <dbReference type="ChEBI" id="CHEBI:18420"/>
    </ligand>
</feature>
<dbReference type="HAMAP" id="MF_00109">
    <property type="entry name" value="Shikimate_kinase"/>
    <property type="match status" value="1"/>
</dbReference>
<dbReference type="InterPro" id="IPR027417">
    <property type="entry name" value="P-loop_NTPase"/>
</dbReference>
<dbReference type="EC" id="2.7.1.71" evidence="3 11"/>
<keyword evidence="11" id="KW-0479">Metal-binding</keyword>
<evidence type="ECO:0000256" key="3">
    <source>
        <dbReference type="ARBA" id="ARBA00012154"/>
    </source>
</evidence>
<feature type="compositionally biased region" description="Low complexity" evidence="12">
    <location>
        <begin position="265"/>
        <end position="275"/>
    </location>
</feature>
<feature type="compositionally biased region" description="Acidic residues" evidence="12">
    <location>
        <begin position="309"/>
        <end position="321"/>
    </location>
</feature>
<feature type="compositionally biased region" description="Basic residues" evidence="12">
    <location>
        <begin position="215"/>
        <end position="227"/>
    </location>
</feature>
<dbReference type="CDD" id="cd00464">
    <property type="entry name" value="SK"/>
    <property type="match status" value="1"/>
</dbReference>
<feature type="binding site" evidence="11">
    <location>
        <begin position="19"/>
        <end position="24"/>
    </location>
    <ligand>
        <name>ATP</name>
        <dbReference type="ChEBI" id="CHEBI:30616"/>
    </ligand>
</feature>
<evidence type="ECO:0000256" key="4">
    <source>
        <dbReference type="ARBA" id="ARBA00022605"/>
    </source>
</evidence>
<comment type="similarity">
    <text evidence="2 11">Belongs to the shikimate kinase family.</text>
</comment>
<proteinExistence type="inferred from homology"/>
<evidence type="ECO:0000256" key="12">
    <source>
        <dbReference type="SAM" id="MobiDB-lite"/>
    </source>
</evidence>
<keyword evidence="14" id="KW-1185">Reference proteome</keyword>
<comment type="catalytic activity">
    <reaction evidence="10 11">
        <text>shikimate + ATP = 3-phosphoshikimate + ADP + H(+)</text>
        <dbReference type="Rhea" id="RHEA:13121"/>
        <dbReference type="ChEBI" id="CHEBI:15378"/>
        <dbReference type="ChEBI" id="CHEBI:30616"/>
        <dbReference type="ChEBI" id="CHEBI:36208"/>
        <dbReference type="ChEBI" id="CHEBI:145989"/>
        <dbReference type="ChEBI" id="CHEBI:456216"/>
        <dbReference type="EC" id="2.7.1.71"/>
    </reaction>
</comment>
<dbReference type="GO" id="GO:0008652">
    <property type="term" value="P:amino acid biosynthetic process"/>
    <property type="evidence" value="ECO:0007669"/>
    <property type="project" value="UniProtKB-KW"/>
</dbReference>
<evidence type="ECO:0000256" key="5">
    <source>
        <dbReference type="ARBA" id="ARBA00022679"/>
    </source>
</evidence>
<dbReference type="InterPro" id="IPR023000">
    <property type="entry name" value="Shikimate_kinase_CS"/>
</dbReference>
<keyword evidence="8 11" id="KW-0067">ATP-binding</keyword>
<feature type="region of interest" description="Disordered" evidence="12">
    <location>
        <begin position="177"/>
        <end position="359"/>
    </location>
</feature>
<dbReference type="Pfam" id="PF01202">
    <property type="entry name" value="SKI"/>
    <property type="match status" value="1"/>
</dbReference>
<dbReference type="PANTHER" id="PTHR21087:SF16">
    <property type="entry name" value="SHIKIMATE KINASE 1, CHLOROPLASTIC"/>
    <property type="match status" value="1"/>
</dbReference>
<dbReference type="AlphaFoldDB" id="A0A5N0E559"/>
<feature type="compositionally biased region" description="Low complexity" evidence="12">
    <location>
        <begin position="193"/>
        <end position="214"/>
    </location>
</feature>
<evidence type="ECO:0000313" key="14">
    <source>
        <dbReference type="Proteomes" id="UP000323876"/>
    </source>
</evidence>
<dbReference type="GO" id="GO:0005524">
    <property type="term" value="F:ATP binding"/>
    <property type="evidence" value="ECO:0007669"/>
    <property type="project" value="UniProtKB-UniRule"/>
</dbReference>
<comment type="caution">
    <text evidence="13">The sequence shown here is derived from an EMBL/GenBank/DDBJ whole genome shotgun (WGS) entry which is preliminary data.</text>
</comment>
<reference evidence="13 14" key="1">
    <citation type="submission" date="2019-09" db="EMBL/GenBank/DDBJ databases">
        <authorList>
            <person name="Wang X."/>
        </authorList>
    </citation>
    <scope>NUCLEOTIDE SEQUENCE [LARGE SCALE GENOMIC DNA]</scope>
    <source>
        <strain evidence="13 14">CICC 11023</strain>
    </source>
</reference>
<feature type="binding site" evidence="11">
    <location>
        <position position="124"/>
    </location>
    <ligand>
        <name>ATP</name>
        <dbReference type="ChEBI" id="CHEBI:30616"/>
    </ligand>
</feature>
<dbReference type="GO" id="GO:0004765">
    <property type="term" value="F:shikimate kinase activity"/>
    <property type="evidence" value="ECO:0007669"/>
    <property type="project" value="UniProtKB-UniRule"/>
</dbReference>
<evidence type="ECO:0000256" key="11">
    <source>
        <dbReference type="HAMAP-Rule" id="MF_00109"/>
    </source>
</evidence>
<gene>
    <name evidence="11" type="primary">aroK</name>
    <name evidence="13" type="ORF">F3087_33715</name>
</gene>
<feature type="compositionally biased region" description="Basic residues" evidence="12">
    <location>
        <begin position="331"/>
        <end position="346"/>
    </location>
</feature>
<keyword evidence="11" id="KW-0460">Magnesium</keyword>
<evidence type="ECO:0000256" key="10">
    <source>
        <dbReference type="ARBA" id="ARBA00048567"/>
    </source>
</evidence>
<evidence type="ECO:0000256" key="6">
    <source>
        <dbReference type="ARBA" id="ARBA00022741"/>
    </source>
</evidence>
<dbReference type="InterPro" id="IPR031322">
    <property type="entry name" value="Shikimate/glucono_kinase"/>
</dbReference>
<organism evidence="13 14">
    <name type="scientific">Nocardia colli</name>
    <dbReference type="NCBI Taxonomy" id="2545717"/>
    <lineage>
        <taxon>Bacteria</taxon>
        <taxon>Bacillati</taxon>
        <taxon>Actinomycetota</taxon>
        <taxon>Actinomycetes</taxon>
        <taxon>Mycobacteriales</taxon>
        <taxon>Nocardiaceae</taxon>
        <taxon>Nocardia</taxon>
    </lineage>
</organism>
<dbReference type="GO" id="GO:0009073">
    <property type="term" value="P:aromatic amino acid family biosynthetic process"/>
    <property type="evidence" value="ECO:0007669"/>
    <property type="project" value="UniProtKB-KW"/>
</dbReference>
<evidence type="ECO:0000256" key="2">
    <source>
        <dbReference type="ARBA" id="ARBA00006997"/>
    </source>
</evidence>
<feature type="binding site" evidence="11">
    <location>
        <position position="87"/>
    </location>
    <ligand>
        <name>substrate</name>
    </ligand>
</feature>
<keyword evidence="7 11" id="KW-0418">Kinase</keyword>
<comment type="pathway">
    <text evidence="1 11">Metabolic intermediate biosynthesis; chorismate biosynthesis; chorismate from D-erythrose 4-phosphate and phosphoenolpyruvate: step 5/7.</text>
</comment>
<comment type="subunit">
    <text evidence="11">Monomer.</text>
</comment>
<feature type="compositionally biased region" description="Polar residues" evidence="12">
    <location>
        <begin position="179"/>
        <end position="192"/>
    </location>
</feature>
<dbReference type="GO" id="GO:0009423">
    <property type="term" value="P:chorismate biosynthetic process"/>
    <property type="evidence" value="ECO:0007669"/>
    <property type="project" value="UniProtKB-UniRule"/>
</dbReference>
<dbReference type="GO" id="GO:0005829">
    <property type="term" value="C:cytosol"/>
    <property type="evidence" value="ECO:0007669"/>
    <property type="project" value="TreeGrafter"/>
</dbReference>
<dbReference type="EMBL" id="VXLC01000019">
    <property type="protein sequence ID" value="KAA8884548.1"/>
    <property type="molecule type" value="Genomic_DNA"/>
</dbReference>
<comment type="function">
    <text evidence="11">Catalyzes the specific phosphorylation of the 3-hydroxyl group of shikimic acid using ATP as a cosubstrate.</text>
</comment>
<dbReference type="SUPFAM" id="SSF52540">
    <property type="entry name" value="P-loop containing nucleoside triphosphate hydrolases"/>
    <property type="match status" value="1"/>
</dbReference>
<dbReference type="Gene3D" id="3.40.50.300">
    <property type="entry name" value="P-loop containing nucleotide triphosphate hydrolases"/>
    <property type="match status" value="1"/>
</dbReference>
<sequence>MIVQTDPRAPRVVLVGPPGAGKTTIGRKLAKELGVELYDTDAGIERETGRTIPEIFAADGEPEFRKIEERVVRRAILAERGVVSLGGGAVLSKDTRALLRGRTVVYLEISVGEGLRRTGASTNRPLLNGADPATKYRELMRKRRPLYREVATVRVRTDGRSPGRVVKMVLAKLGFESANPDTGTDVDCSNLSETTDAPTTTAGEGAGTPQGSSRSRARRRARARAAARRREAAEAAGEQTPSAPMGKSAANAGGRSWRTRRAEAHAAGNSAANDAAADETTVDETTAAKSADSANPTGRWRTRRAAAPDDTDAAAEPDGTEESSKGPRSSGRARRARARRARVRARKIQEAQTESEQQT</sequence>
<dbReference type="UniPathway" id="UPA00053">
    <property type="reaction ID" value="UER00088"/>
</dbReference>
<evidence type="ECO:0000313" key="13">
    <source>
        <dbReference type="EMBL" id="KAA8884548.1"/>
    </source>
</evidence>
<keyword evidence="5 11" id="KW-0808">Transferase</keyword>
<dbReference type="GO" id="GO:0000287">
    <property type="term" value="F:magnesium ion binding"/>
    <property type="evidence" value="ECO:0007669"/>
    <property type="project" value="UniProtKB-UniRule"/>
</dbReference>
<dbReference type="PROSITE" id="PS01128">
    <property type="entry name" value="SHIKIMATE_KINASE"/>
    <property type="match status" value="1"/>
</dbReference>
<dbReference type="OrthoDB" id="9800332at2"/>
<name>A0A5N0E559_9NOCA</name>
<feature type="binding site" evidence="11">
    <location>
        <position position="143"/>
    </location>
    <ligand>
        <name>substrate</name>
    </ligand>
</feature>
<comment type="cofactor">
    <cofactor evidence="11">
        <name>Mg(2+)</name>
        <dbReference type="ChEBI" id="CHEBI:18420"/>
    </cofactor>
    <text evidence="11">Binds 1 Mg(2+) ion per subunit.</text>
</comment>
<protein>
    <recommendedName>
        <fullName evidence="3 11">Shikimate kinase</fullName>
        <shortName evidence="11">SK</shortName>
        <ecNumber evidence="3 11">2.7.1.71</ecNumber>
    </recommendedName>
</protein>
<keyword evidence="6 11" id="KW-0547">Nucleotide-binding</keyword>
<dbReference type="Proteomes" id="UP000323876">
    <property type="component" value="Unassembled WGS sequence"/>
</dbReference>